<sequence length="178" mass="19107">MRPILMIMLLAASLGLAPLAFGNNGDGNMPDIPHKTQPDEKTLIGGQPSKEQFREMQAQGVQTVVNFRGSDEFDDWSEADVVTDLGMLYIHIPVAGADGLTRQAVSAFDRAVSAAGDEPVLYHCASGNRVGAMFALRAALIEDHSVEEAMEIGRKHGMTSLAEPVQEMLESGQVPDAE</sequence>
<dbReference type="EMBL" id="JALJYF010000001">
    <property type="protein sequence ID" value="MCP1726283.1"/>
    <property type="molecule type" value="Genomic_DNA"/>
</dbReference>
<reference evidence="3 4" key="1">
    <citation type="submission" date="2022-03" db="EMBL/GenBank/DDBJ databases">
        <title>Genomic Encyclopedia of Type Strains, Phase III (KMG-III): the genomes of soil and plant-associated and newly described type strains.</title>
        <authorList>
            <person name="Whitman W."/>
        </authorList>
    </citation>
    <scope>NUCLEOTIDE SEQUENCE [LARGE SCALE GENOMIC DNA]</scope>
    <source>
        <strain evidence="3 4">BSker1</strain>
    </source>
</reference>
<feature type="chain" id="PRO_5047018272" evidence="1">
    <location>
        <begin position="23"/>
        <end position="178"/>
    </location>
</feature>
<evidence type="ECO:0000259" key="2">
    <source>
        <dbReference type="Pfam" id="PF22741"/>
    </source>
</evidence>
<dbReference type="SUPFAM" id="SSF52799">
    <property type="entry name" value="(Phosphotyrosine protein) phosphatases II"/>
    <property type="match status" value="1"/>
</dbReference>
<dbReference type="CDD" id="cd14503">
    <property type="entry name" value="PTP-bact"/>
    <property type="match status" value="1"/>
</dbReference>
<dbReference type="Pfam" id="PF22741">
    <property type="entry name" value="PTP-NADK"/>
    <property type="match status" value="1"/>
</dbReference>
<dbReference type="Proteomes" id="UP001523550">
    <property type="component" value="Unassembled WGS sequence"/>
</dbReference>
<keyword evidence="4" id="KW-1185">Reference proteome</keyword>
<comment type="caution">
    <text evidence="3">The sequence shown here is derived from an EMBL/GenBank/DDBJ whole genome shotgun (WGS) entry which is preliminary data.</text>
</comment>
<accession>A0ABT1G4R9</accession>
<feature type="signal peptide" evidence="1">
    <location>
        <begin position="1"/>
        <end position="22"/>
    </location>
</feature>
<keyword evidence="1" id="KW-0732">Signal</keyword>
<feature type="domain" description="DSP-PTPase phosphatase fused to NAD+ Kinase" evidence="2">
    <location>
        <begin position="40"/>
        <end position="151"/>
    </location>
</feature>
<gene>
    <name evidence="3" type="ORF">J2T60_000248</name>
</gene>
<proteinExistence type="predicted"/>
<evidence type="ECO:0000256" key="1">
    <source>
        <dbReference type="SAM" id="SignalP"/>
    </source>
</evidence>
<evidence type="ECO:0000313" key="4">
    <source>
        <dbReference type="Proteomes" id="UP001523550"/>
    </source>
</evidence>
<organism evidence="3 4">
    <name type="scientific">Natronospira proteinivora</name>
    <dbReference type="NCBI Taxonomy" id="1807133"/>
    <lineage>
        <taxon>Bacteria</taxon>
        <taxon>Pseudomonadati</taxon>
        <taxon>Pseudomonadota</taxon>
        <taxon>Gammaproteobacteria</taxon>
        <taxon>Natronospirales</taxon>
        <taxon>Natronospiraceae</taxon>
        <taxon>Natronospira</taxon>
    </lineage>
</organism>
<dbReference type="InterPro" id="IPR029021">
    <property type="entry name" value="Prot-tyrosine_phosphatase-like"/>
</dbReference>
<dbReference type="Gene3D" id="3.90.190.10">
    <property type="entry name" value="Protein tyrosine phosphatase superfamily"/>
    <property type="match status" value="1"/>
</dbReference>
<dbReference type="RefSeq" id="WP_253444313.1">
    <property type="nucleotide sequence ID" value="NZ_JALJYF010000001.1"/>
</dbReference>
<dbReference type="InterPro" id="IPR055214">
    <property type="entry name" value="PTP-NADK"/>
</dbReference>
<protein>
    <submittedName>
        <fullName evidence="3">Uncharacterized protein (TIGR01244 family)</fullName>
    </submittedName>
</protein>
<name>A0ABT1G4R9_9GAMM</name>
<evidence type="ECO:0000313" key="3">
    <source>
        <dbReference type="EMBL" id="MCP1726283.1"/>
    </source>
</evidence>